<evidence type="ECO:0000256" key="10">
    <source>
        <dbReference type="ARBA" id="ARBA00023033"/>
    </source>
</evidence>
<dbReference type="SUPFAM" id="SSF51905">
    <property type="entry name" value="FAD/NAD(P)-binding domain"/>
    <property type="match status" value="2"/>
</dbReference>
<dbReference type="RefSeq" id="WP_136446818.1">
    <property type="nucleotide sequence ID" value="NZ_SSXH01000036.1"/>
</dbReference>
<dbReference type="Pfam" id="PF13434">
    <property type="entry name" value="Lys_Orn_oxgnase"/>
    <property type="match status" value="1"/>
</dbReference>
<evidence type="ECO:0000256" key="7">
    <source>
        <dbReference type="ARBA" id="ARBA00022827"/>
    </source>
</evidence>
<dbReference type="AlphaFoldDB" id="A0A4S5ETR7"/>
<evidence type="ECO:0000256" key="14">
    <source>
        <dbReference type="ARBA" id="ARBA00032738"/>
    </source>
</evidence>
<comment type="caution">
    <text evidence="17">The sequence shown here is derived from an EMBL/GenBank/DDBJ whole genome shotgun (WGS) entry which is preliminary data.</text>
</comment>
<evidence type="ECO:0000256" key="4">
    <source>
        <dbReference type="ARBA" id="ARBA00013076"/>
    </source>
</evidence>
<evidence type="ECO:0000256" key="6">
    <source>
        <dbReference type="ARBA" id="ARBA00022630"/>
    </source>
</evidence>
<comment type="pathway">
    <text evidence="2">Siderophore biosynthesis.</text>
</comment>
<dbReference type="EMBL" id="SSXH01000036">
    <property type="protein sequence ID" value="THJ75854.1"/>
    <property type="molecule type" value="Genomic_DNA"/>
</dbReference>
<keyword evidence="8" id="KW-0521">NADP</keyword>
<keyword evidence="6" id="KW-0285">Flavoprotein</keyword>
<keyword evidence="10 17" id="KW-0503">Monooxygenase</keyword>
<feature type="region of interest" description="Disordered" evidence="16">
    <location>
        <begin position="468"/>
        <end position="552"/>
    </location>
</feature>
<dbReference type="GO" id="GO:0047091">
    <property type="term" value="F:L-lysine 6-monooxygenase (NADPH) activity"/>
    <property type="evidence" value="ECO:0007669"/>
    <property type="project" value="UniProtKB-EC"/>
</dbReference>
<dbReference type="PANTHER" id="PTHR42802:SF1">
    <property type="entry name" value="L-ORNITHINE N(5)-MONOOXYGENASE"/>
    <property type="match status" value="1"/>
</dbReference>
<protein>
    <recommendedName>
        <fullName evidence="5">L-lysine N6-monooxygenase MbtG</fullName>
        <ecNumber evidence="4">1.14.13.59</ecNumber>
    </recommendedName>
    <alternativeName>
        <fullName evidence="14">Lysine 6-N-hydroxylase</fullName>
    </alternativeName>
    <alternativeName>
        <fullName evidence="13">Lysine N6-hydroxylase</fullName>
    </alternativeName>
    <alternativeName>
        <fullName evidence="11">Lysine-N-oxygenase</fullName>
    </alternativeName>
    <alternativeName>
        <fullName evidence="12">Mycobactin synthase protein G</fullName>
    </alternativeName>
</protein>
<dbReference type="InterPro" id="IPR036188">
    <property type="entry name" value="FAD/NAD-bd_sf"/>
</dbReference>
<keyword evidence="7" id="KW-0274">FAD</keyword>
<feature type="compositionally biased region" description="Low complexity" evidence="16">
    <location>
        <begin position="502"/>
        <end position="513"/>
    </location>
</feature>
<gene>
    <name evidence="17" type="ORF">E7Y31_03040</name>
</gene>
<evidence type="ECO:0000256" key="1">
    <source>
        <dbReference type="ARBA" id="ARBA00001974"/>
    </source>
</evidence>
<sequence length="552" mass="59304">MTSRIPLASRDEPPRTAVATAAPGLPHPETPDYDVVGVGLGPFNLSLAALADGLPGLRAAFFEQAPAFSWHPGLLLEGTTLQVPFLADLVTLIDPTSPWSFLSYLRAHDRLFRFYLYERFHIPRREYDAYCRWVAEGLQSTHFGARVEAVRWHPDAGLFRVVVTRTTPPPAGASRGEASEWAGTWSTRVVTARHLVLGIGTEPTTPPAFAGISSDRVFHSAHYRQRRASLAGLSHITVVGSGQSGAEVFSDLLRNQQTTQHLTWITRTPAFAPMEYSKLGLEQFTPDHIRYFHGLEQGRRDALVPAQWQLYKGIDADTIAQIYDLLYERTIDGGDEAATLMPGVSVQSASLGDERGEITLGCRHHDQDRTFPLTTDAVVLATGYAARRPALLDPVAGLLALDDTGRFQIDARYRIATDPDLTGHLYVQNAELHTHGVGAPDLGLGAWRAAVILDDLTGGHAYRLPPPSAFTTFGAPPRTGGSHHAPRTAATTPTPTGPAGPGTPDSDSAAAAGTGTGTAADGGGLREPDAAADVGSDRAVRRHPVMLGEGDR</sequence>
<feature type="compositionally biased region" description="Basic and acidic residues" evidence="16">
    <location>
        <begin position="524"/>
        <end position="539"/>
    </location>
</feature>
<dbReference type="EC" id="1.14.13.59" evidence="4"/>
<reference evidence="17 18" key="1">
    <citation type="submission" date="2019-04" db="EMBL/GenBank/DDBJ databases">
        <title>Draft genome sequences for three unisolated Alnus-infective Frankia Sp+ strains, AgTrS, AiOr and AvVan, the first sequenced Frankia strains able to sporulate in-planta.</title>
        <authorList>
            <person name="Bethencourt L."/>
            <person name="Vautrin F."/>
            <person name="Taib N."/>
            <person name="Dubost A."/>
            <person name="Castro-Garcia L."/>
            <person name="Imbaud O."/>
            <person name="Abrouk D."/>
            <person name="Fournier P."/>
            <person name="Briolay J."/>
            <person name="Nguyen A."/>
            <person name="Normand P."/>
            <person name="Fernandez M.P."/>
            <person name="Brochier-Armanet C."/>
            <person name="Herrera-Belaroussi A."/>
        </authorList>
    </citation>
    <scope>NUCLEOTIDE SEQUENCE [LARGE SCALE GENOMIC DNA]</scope>
    <source>
        <strain evidence="17 18">AvVan</strain>
    </source>
</reference>
<comment type="catalytic activity">
    <reaction evidence="15">
        <text>L-lysine + NADPH + O2 = N(6)-hydroxy-L-lysine + NADP(+) + H2O</text>
        <dbReference type="Rhea" id="RHEA:23228"/>
        <dbReference type="ChEBI" id="CHEBI:15377"/>
        <dbReference type="ChEBI" id="CHEBI:15379"/>
        <dbReference type="ChEBI" id="CHEBI:32551"/>
        <dbReference type="ChEBI" id="CHEBI:57783"/>
        <dbReference type="ChEBI" id="CHEBI:57820"/>
        <dbReference type="ChEBI" id="CHEBI:58349"/>
        <dbReference type="EC" id="1.14.13.59"/>
    </reaction>
</comment>
<accession>A0A4S5ETR7</accession>
<evidence type="ECO:0000256" key="15">
    <source>
        <dbReference type="ARBA" id="ARBA00048407"/>
    </source>
</evidence>
<feature type="compositionally biased region" description="Gly residues" evidence="16">
    <location>
        <begin position="514"/>
        <end position="523"/>
    </location>
</feature>
<name>A0A4S5ETR7_9ACTN</name>
<keyword evidence="9" id="KW-0560">Oxidoreductase</keyword>
<organism evidence="17 18">
    <name type="scientific">Candidatus Frankia alpina</name>
    <dbReference type="NCBI Taxonomy" id="2699483"/>
    <lineage>
        <taxon>Bacteria</taxon>
        <taxon>Bacillati</taxon>
        <taxon>Actinomycetota</taxon>
        <taxon>Actinomycetes</taxon>
        <taxon>Frankiales</taxon>
        <taxon>Frankiaceae</taxon>
        <taxon>Frankia</taxon>
    </lineage>
</organism>
<dbReference type="Gene3D" id="3.50.50.60">
    <property type="entry name" value="FAD/NAD(P)-binding domain"/>
    <property type="match status" value="1"/>
</dbReference>
<evidence type="ECO:0000313" key="17">
    <source>
        <dbReference type="EMBL" id="THJ75854.1"/>
    </source>
</evidence>
<keyword evidence="18" id="KW-1185">Reference proteome</keyword>
<evidence type="ECO:0000256" key="8">
    <source>
        <dbReference type="ARBA" id="ARBA00022857"/>
    </source>
</evidence>
<evidence type="ECO:0000256" key="12">
    <source>
        <dbReference type="ARBA" id="ARBA00031158"/>
    </source>
</evidence>
<dbReference type="OrthoDB" id="7527071at2"/>
<evidence type="ECO:0000256" key="5">
    <source>
        <dbReference type="ARBA" id="ARBA00016406"/>
    </source>
</evidence>
<feature type="region of interest" description="Disordered" evidence="16">
    <location>
        <begin position="1"/>
        <end position="25"/>
    </location>
</feature>
<dbReference type="Proteomes" id="UP000305282">
    <property type="component" value="Unassembled WGS sequence"/>
</dbReference>
<evidence type="ECO:0000256" key="9">
    <source>
        <dbReference type="ARBA" id="ARBA00023002"/>
    </source>
</evidence>
<evidence type="ECO:0000256" key="11">
    <source>
        <dbReference type="ARBA" id="ARBA00029939"/>
    </source>
</evidence>
<comment type="cofactor">
    <cofactor evidence="1">
        <name>FAD</name>
        <dbReference type="ChEBI" id="CHEBI:57692"/>
    </cofactor>
</comment>
<evidence type="ECO:0000313" key="18">
    <source>
        <dbReference type="Proteomes" id="UP000305282"/>
    </source>
</evidence>
<evidence type="ECO:0000256" key="13">
    <source>
        <dbReference type="ARBA" id="ARBA00032493"/>
    </source>
</evidence>
<comment type="similarity">
    <text evidence="3">Belongs to the lysine N(6)-hydroxylase/L-ornithine N(5)-oxygenase family.</text>
</comment>
<evidence type="ECO:0000256" key="2">
    <source>
        <dbReference type="ARBA" id="ARBA00004924"/>
    </source>
</evidence>
<dbReference type="PANTHER" id="PTHR42802">
    <property type="entry name" value="MONOOXYGENASE"/>
    <property type="match status" value="1"/>
</dbReference>
<proteinExistence type="inferred from homology"/>
<dbReference type="InterPro" id="IPR025700">
    <property type="entry name" value="Lys/Orn_oxygenase"/>
</dbReference>
<evidence type="ECO:0000256" key="16">
    <source>
        <dbReference type="SAM" id="MobiDB-lite"/>
    </source>
</evidence>
<evidence type="ECO:0000256" key="3">
    <source>
        <dbReference type="ARBA" id="ARBA00007588"/>
    </source>
</evidence>